<feature type="domain" description="EamA" evidence="7">
    <location>
        <begin position="158"/>
        <end position="294"/>
    </location>
</feature>
<dbReference type="PANTHER" id="PTHR32322:SF2">
    <property type="entry name" value="EAMA DOMAIN-CONTAINING PROTEIN"/>
    <property type="match status" value="1"/>
</dbReference>
<reference evidence="8 9" key="1">
    <citation type="submission" date="2018-04" db="EMBL/GenBank/DDBJ databases">
        <title>Denitrifier Microvirgula.</title>
        <authorList>
            <person name="Anderson E."/>
            <person name="Jang J."/>
            <person name="Ishii S."/>
        </authorList>
    </citation>
    <scope>NUCLEOTIDE SEQUENCE [LARGE SCALE GENOMIC DNA]</scope>
    <source>
        <strain evidence="8 9">BE2.4</strain>
    </source>
</reference>
<protein>
    <submittedName>
        <fullName evidence="8">EamA family transporter</fullName>
    </submittedName>
</protein>
<dbReference type="InterPro" id="IPR050638">
    <property type="entry name" value="AA-Vitamin_Transporters"/>
</dbReference>
<dbReference type="OrthoDB" id="184388at2"/>
<evidence type="ECO:0000313" key="8">
    <source>
        <dbReference type="EMBL" id="AVY95945.1"/>
    </source>
</evidence>
<evidence type="ECO:0000256" key="4">
    <source>
        <dbReference type="ARBA" id="ARBA00022989"/>
    </source>
</evidence>
<dbReference type="Gene3D" id="1.10.3730.20">
    <property type="match status" value="1"/>
</dbReference>
<feature type="transmembrane region" description="Helical" evidence="6">
    <location>
        <begin position="220"/>
        <end position="243"/>
    </location>
</feature>
<evidence type="ECO:0000256" key="2">
    <source>
        <dbReference type="ARBA" id="ARBA00007362"/>
    </source>
</evidence>
<dbReference type="RefSeq" id="WP_107890272.1">
    <property type="nucleotide sequence ID" value="NZ_CP028519.1"/>
</dbReference>
<dbReference type="SUPFAM" id="SSF103481">
    <property type="entry name" value="Multidrug resistance efflux transporter EmrE"/>
    <property type="match status" value="2"/>
</dbReference>
<feature type="transmembrane region" description="Helical" evidence="6">
    <location>
        <begin position="277"/>
        <end position="295"/>
    </location>
</feature>
<sequence>MSPIRKPLDGTAIGLMILLCACWGMQQVAIKAASPFLHPVLQNGLRSLIAALLIVGVMRWRRQGFSFRDGRFWPGIGAGLLFSGEFLLVALGLLHTTASHMVVFLYTAPIFTALGLHLLVPGERLSFSQWSGVLLAFSGMALAFSNGFSTGVDPDMLLGDAFGVGAGMLWAGTTVLIRASVLSEAPPTQTLLYQLGVASLSLLATSAIMGYWRGADMNGIAWASLLFQGFVIAFASFLAWFWLLRRYLASRLSAFSFLTPLFGVALGVLLMNDPLDPRFVAGAVLVFAGIVLVNLRRG</sequence>
<dbReference type="EMBL" id="CP028519">
    <property type="protein sequence ID" value="AVY95945.1"/>
    <property type="molecule type" value="Genomic_DNA"/>
</dbReference>
<dbReference type="GO" id="GO:0016020">
    <property type="term" value="C:membrane"/>
    <property type="evidence" value="ECO:0007669"/>
    <property type="project" value="UniProtKB-SubCell"/>
</dbReference>
<evidence type="ECO:0000256" key="3">
    <source>
        <dbReference type="ARBA" id="ARBA00022692"/>
    </source>
</evidence>
<dbReference type="Proteomes" id="UP000244173">
    <property type="component" value="Chromosome"/>
</dbReference>
<keyword evidence="5 6" id="KW-0472">Membrane</keyword>
<feature type="transmembrane region" description="Helical" evidence="6">
    <location>
        <begin position="72"/>
        <end position="94"/>
    </location>
</feature>
<feature type="transmembrane region" description="Helical" evidence="6">
    <location>
        <begin position="161"/>
        <end position="179"/>
    </location>
</feature>
<dbReference type="AlphaFoldDB" id="A0A2S0PF23"/>
<dbReference type="InterPro" id="IPR037185">
    <property type="entry name" value="EmrE-like"/>
</dbReference>
<accession>A0A2S0PF23</accession>
<feature type="transmembrane region" description="Helical" evidence="6">
    <location>
        <begin position="132"/>
        <end position="149"/>
    </location>
</feature>
<proteinExistence type="inferred from homology"/>
<dbReference type="InterPro" id="IPR000620">
    <property type="entry name" value="EamA_dom"/>
</dbReference>
<evidence type="ECO:0000256" key="1">
    <source>
        <dbReference type="ARBA" id="ARBA00004141"/>
    </source>
</evidence>
<dbReference type="KEGG" id="maer:DAI18_03405"/>
<feature type="transmembrane region" description="Helical" evidence="6">
    <location>
        <begin position="191"/>
        <end position="214"/>
    </location>
</feature>
<name>A0A2S0PF23_9NEIS</name>
<feature type="transmembrane region" description="Helical" evidence="6">
    <location>
        <begin position="252"/>
        <end position="271"/>
    </location>
</feature>
<keyword evidence="4 6" id="KW-1133">Transmembrane helix</keyword>
<feature type="transmembrane region" description="Helical" evidence="6">
    <location>
        <begin position="41"/>
        <end position="60"/>
    </location>
</feature>
<keyword evidence="9" id="KW-1185">Reference proteome</keyword>
<evidence type="ECO:0000313" key="9">
    <source>
        <dbReference type="Proteomes" id="UP000244173"/>
    </source>
</evidence>
<evidence type="ECO:0000256" key="5">
    <source>
        <dbReference type="ARBA" id="ARBA00023136"/>
    </source>
</evidence>
<comment type="similarity">
    <text evidence="2">Belongs to the EamA transporter family.</text>
</comment>
<evidence type="ECO:0000256" key="6">
    <source>
        <dbReference type="SAM" id="Phobius"/>
    </source>
</evidence>
<dbReference type="STRING" id="1122240.GCA_000620105_00421"/>
<dbReference type="PANTHER" id="PTHR32322">
    <property type="entry name" value="INNER MEMBRANE TRANSPORTER"/>
    <property type="match status" value="1"/>
</dbReference>
<dbReference type="Pfam" id="PF00892">
    <property type="entry name" value="EamA"/>
    <property type="match status" value="2"/>
</dbReference>
<organism evidence="8 9">
    <name type="scientific">Microvirgula aerodenitrificans</name>
    <dbReference type="NCBI Taxonomy" id="57480"/>
    <lineage>
        <taxon>Bacteria</taxon>
        <taxon>Pseudomonadati</taxon>
        <taxon>Pseudomonadota</taxon>
        <taxon>Betaproteobacteria</taxon>
        <taxon>Neisseriales</taxon>
        <taxon>Aquaspirillaceae</taxon>
        <taxon>Microvirgula</taxon>
    </lineage>
</organism>
<comment type="subcellular location">
    <subcellularLocation>
        <location evidence="1">Membrane</location>
        <topology evidence="1">Multi-pass membrane protein</topology>
    </subcellularLocation>
</comment>
<feature type="domain" description="EamA" evidence="7">
    <location>
        <begin position="12"/>
        <end position="144"/>
    </location>
</feature>
<feature type="transmembrane region" description="Helical" evidence="6">
    <location>
        <begin position="100"/>
        <end position="120"/>
    </location>
</feature>
<evidence type="ECO:0000259" key="7">
    <source>
        <dbReference type="Pfam" id="PF00892"/>
    </source>
</evidence>
<gene>
    <name evidence="8" type="ORF">DAI18_03405</name>
</gene>
<keyword evidence="3 6" id="KW-0812">Transmembrane</keyword>
<dbReference type="PROSITE" id="PS51257">
    <property type="entry name" value="PROKAR_LIPOPROTEIN"/>
    <property type="match status" value="1"/>
</dbReference>